<dbReference type="PANTHER" id="PTHR43344">
    <property type="entry name" value="PHOSPHOSERINE PHOSPHATASE"/>
    <property type="match status" value="1"/>
</dbReference>
<feature type="transmembrane region" description="Helical" evidence="1">
    <location>
        <begin position="20"/>
        <end position="46"/>
    </location>
</feature>
<organism evidence="2">
    <name type="scientific">uncultured Campylobacterales bacterium</name>
    <dbReference type="NCBI Taxonomy" id="352960"/>
    <lineage>
        <taxon>Bacteria</taxon>
        <taxon>Pseudomonadati</taxon>
        <taxon>Campylobacterota</taxon>
        <taxon>Epsilonproteobacteria</taxon>
        <taxon>Campylobacterales</taxon>
        <taxon>environmental samples</taxon>
    </lineage>
</organism>
<evidence type="ECO:0000313" key="2">
    <source>
        <dbReference type="EMBL" id="CAA6802164.1"/>
    </source>
</evidence>
<dbReference type="InterPro" id="IPR023214">
    <property type="entry name" value="HAD_sf"/>
</dbReference>
<evidence type="ECO:0000256" key="1">
    <source>
        <dbReference type="SAM" id="Phobius"/>
    </source>
</evidence>
<dbReference type="InterPro" id="IPR050582">
    <property type="entry name" value="HAD-like_SerB"/>
</dbReference>
<keyword evidence="1" id="KW-1133">Transmembrane helix</keyword>
<name>A0A6S6SAM3_9BACT</name>
<keyword evidence="1" id="KW-0812">Transmembrane</keyword>
<sequence length="196" mass="23421">MKEIAFFDFDGTITKKDSFIQFIIFSVGVWRFLLGFFILLPILILYKIKLISNYKAKEYVLTYFFKNMRIEDFDKICKNFSEQKIDKMIRVKALKKLNYYKNLDYEVVIVSASIENYLIHWCEKNKLKLIATSIEVKNNLITGKLLSKNCYGKEKVVRIKKLYNLEDFHNIYAYGDSRGDREMLRLTNLSFYKPFL</sequence>
<dbReference type="EMBL" id="CACVAW010000009">
    <property type="protein sequence ID" value="CAA6802164.1"/>
    <property type="molecule type" value="Genomic_DNA"/>
</dbReference>
<accession>A0A6S6SAM3</accession>
<dbReference type="Gene3D" id="1.20.1440.100">
    <property type="entry name" value="SG protein - dephosphorylation function"/>
    <property type="match status" value="1"/>
</dbReference>
<dbReference type="Gene3D" id="3.40.50.1000">
    <property type="entry name" value="HAD superfamily/HAD-like"/>
    <property type="match status" value="1"/>
</dbReference>
<keyword evidence="1" id="KW-0472">Membrane</keyword>
<dbReference type="AlphaFoldDB" id="A0A6S6SAM3"/>
<proteinExistence type="predicted"/>
<keyword evidence="2" id="KW-0378">Hydrolase</keyword>
<dbReference type="NCBIfam" id="TIGR01488">
    <property type="entry name" value="HAD-SF-IB"/>
    <property type="match status" value="1"/>
</dbReference>
<dbReference type="InterPro" id="IPR036412">
    <property type="entry name" value="HAD-like_sf"/>
</dbReference>
<dbReference type="NCBIfam" id="TIGR01490">
    <property type="entry name" value="HAD-SF-IB-hyp1"/>
    <property type="match status" value="1"/>
</dbReference>
<dbReference type="EC" id="3.1.3.3" evidence="2"/>
<dbReference type="GO" id="GO:0016787">
    <property type="term" value="F:hydrolase activity"/>
    <property type="evidence" value="ECO:0007669"/>
    <property type="project" value="UniProtKB-KW"/>
</dbReference>
<protein>
    <submittedName>
        <fullName evidence="2">Phosphoserine phosphatase (EC)</fullName>
        <ecNumber evidence="2">3.1.3.3</ecNumber>
    </submittedName>
</protein>
<gene>
    <name evidence="2" type="ORF">HELGO_WM11565</name>
</gene>
<dbReference type="Pfam" id="PF12710">
    <property type="entry name" value="HAD"/>
    <property type="match status" value="1"/>
</dbReference>
<dbReference type="SUPFAM" id="SSF56784">
    <property type="entry name" value="HAD-like"/>
    <property type="match status" value="1"/>
</dbReference>
<dbReference type="InterPro" id="IPR006385">
    <property type="entry name" value="HAD_hydro_SerB1"/>
</dbReference>
<reference evidence="2" key="1">
    <citation type="submission" date="2020-01" db="EMBL/GenBank/DDBJ databases">
        <authorList>
            <person name="Meier V. D."/>
            <person name="Meier V D."/>
        </authorList>
    </citation>
    <scope>NUCLEOTIDE SEQUENCE</scope>
    <source>
        <strain evidence="2">HLG_WM_MAG_12</strain>
    </source>
</reference>